<keyword evidence="2" id="KW-1185">Reference proteome</keyword>
<dbReference type="OrthoDB" id="5509356at2"/>
<proteinExistence type="predicted"/>
<dbReference type="SUPFAM" id="SSF81901">
    <property type="entry name" value="HCP-like"/>
    <property type="match status" value="1"/>
</dbReference>
<dbReference type="AlphaFoldDB" id="A0A3P1BRS8"/>
<dbReference type="GO" id="GO:0032259">
    <property type="term" value="P:methylation"/>
    <property type="evidence" value="ECO:0007669"/>
    <property type="project" value="UniProtKB-KW"/>
</dbReference>
<evidence type="ECO:0000313" key="1">
    <source>
        <dbReference type="EMBL" id="RRB03807.1"/>
    </source>
</evidence>
<protein>
    <submittedName>
        <fullName evidence="1">rRNA adenine methyltransferase</fullName>
    </submittedName>
</protein>
<dbReference type="Gene3D" id="1.25.40.10">
    <property type="entry name" value="Tetratricopeptide repeat domain"/>
    <property type="match status" value="1"/>
</dbReference>
<keyword evidence="1" id="KW-0808">Transferase</keyword>
<name>A0A3P1BRS8_9BACT</name>
<dbReference type="EMBL" id="RQJO01000008">
    <property type="protein sequence ID" value="RRB03807.1"/>
    <property type="molecule type" value="Genomic_DNA"/>
</dbReference>
<comment type="caution">
    <text evidence="1">The sequence shown here is derived from an EMBL/GenBank/DDBJ whole genome shotgun (WGS) entry which is preliminary data.</text>
</comment>
<dbReference type="GO" id="GO:0008168">
    <property type="term" value="F:methyltransferase activity"/>
    <property type="evidence" value="ECO:0007669"/>
    <property type="project" value="UniProtKB-KW"/>
</dbReference>
<organism evidence="1 2">
    <name type="scientific">Larkinella rosea</name>
    <dbReference type="NCBI Taxonomy" id="2025312"/>
    <lineage>
        <taxon>Bacteria</taxon>
        <taxon>Pseudomonadati</taxon>
        <taxon>Bacteroidota</taxon>
        <taxon>Cytophagia</taxon>
        <taxon>Cytophagales</taxon>
        <taxon>Spirosomataceae</taxon>
        <taxon>Larkinella</taxon>
    </lineage>
</organism>
<reference evidence="1 2" key="1">
    <citation type="submission" date="2018-11" db="EMBL/GenBank/DDBJ databases">
        <authorList>
            <person name="Zhou Z."/>
            <person name="Wang G."/>
        </authorList>
    </citation>
    <scope>NUCLEOTIDE SEQUENCE [LARGE SCALE GENOMIC DNA]</scope>
    <source>
        <strain evidence="1 2">KCTC52004</strain>
    </source>
</reference>
<dbReference type="RefSeq" id="WP_124873899.1">
    <property type="nucleotide sequence ID" value="NZ_RQJO01000008.1"/>
</dbReference>
<dbReference type="Proteomes" id="UP000271925">
    <property type="component" value="Unassembled WGS sequence"/>
</dbReference>
<evidence type="ECO:0000313" key="2">
    <source>
        <dbReference type="Proteomes" id="UP000271925"/>
    </source>
</evidence>
<sequence length="144" mass="16697">MPFDPDNKIVQLCAEGMNHEGEPEKACQFFQRAWAEAITPFEKFVAAHYVARQQPSVADKLKWDETALRLALLEETETSREAYPSLYLNVGKGYEDLRDFDRAREHYQLAQSFADRLPDEGYGKMIRSGIRNGLERTKDPLERR</sequence>
<accession>A0A3P1BRS8</accession>
<gene>
    <name evidence="1" type="ORF">EHT25_09715</name>
</gene>
<keyword evidence="1" id="KW-0489">Methyltransferase</keyword>
<dbReference type="InterPro" id="IPR011990">
    <property type="entry name" value="TPR-like_helical_dom_sf"/>
</dbReference>